<name>U9SQ86_RHIID</name>
<proteinExistence type="predicted"/>
<protein>
    <submittedName>
        <fullName evidence="1">Uncharacterized protein</fullName>
    </submittedName>
</protein>
<organism evidence="1">
    <name type="scientific">Rhizophagus irregularis (strain DAOM 181602 / DAOM 197198 / MUCL 43194)</name>
    <name type="common">Arbuscular mycorrhizal fungus</name>
    <name type="synonym">Glomus intraradices</name>
    <dbReference type="NCBI Taxonomy" id="747089"/>
    <lineage>
        <taxon>Eukaryota</taxon>
        <taxon>Fungi</taxon>
        <taxon>Fungi incertae sedis</taxon>
        <taxon>Mucoromycota</taxon>
        <taxon>Glomeromycotina</taxon>
        <taxon>Glomeromycetes</taxon>
        <taxon>Glomerales</taxon>
        <taxon>Glomeraceae</taxon>
        <taxon>Rhizophagus</taxon>
    </lineage>
</organism>
<evidence type="ECO:0000313" key="1">
    <source>
        <dbReference type="EMBL" id="ERZ97286.1"/>
    </source>
</evidence>
<dbReference type="EMBL" id="KI299736">
    <property type="protein sequence ID" value="ERZ97286.1"/>
    <property type="molecule type" value="Genomic_DNA"/>
</dbReference>
<dbReference type="HOGENOM" id="CLU_2039319_0_0_1"/>
<reference evidence="1" key="1">
    <citation type="submission" date="2013-07" db="EMBL/GenBank/DDBJ databases">
        <title>The genome of an arbuscular mycorrhizal fungus provides insights into the evolution of the oldest plant symbiosis.</title>
        <authorList>
            <consortium name="DOE Joint Genome Institute"/>
            <person name="Tisserant E."/>
            <person name="Malbreil M."/>
            <person name="Kuo A."/>
            <person name="Kohler A."/>
            <person name="Symeonidi A."/>
            <person name="Balestrini R."/>
            <person name="Charron P."/>
            <person name="Duensing N."/>
            <person name="Frei-dit-Frey N."/>
            <person name="Gianinazzi-Pearson V."/>
            <person name="Gilbert B."/>
            <person name="Handa Y."/>
            <person name="Hijri M."/>
            <person name="Kaul R."/>
            <person name="Kawaguchi M."/>
            <person name="Krajinski F."/>
            <person name="Lammers P."/>
            <person name="Lapierre D."/>
            <person name="Masclaux F.G."/>
            <person name="Murat C."/>
            <person name="Morin E."/>
            <person name="Ndikumana S."/>
            <person name="Pagni M."/>
            <person name="Petitpierre D."/>
            <person name="Requena N."/>
            <person name="Rosikiewicz P."/>
            <person name="Riley R."/>
            <person name="Saito K."/>
            <person name="San Clemente H."/>
            <person name="Shapiro H."/>
            <person name="van Tuinen D."/>
            <person name="Becard G."/>
            <person name="Bonfante P."/>
            <person name="Paszkowski U."/>
            <person name="Shachar-Hill Y."/>
            <person name="Young J.P."/>
            <person name="Sanders I.R."/>
            <person name="Henrissat B."/>
            <person name="Rensing S.A."/>
            <person name="Grigoriev I.V."/>
            <person name="Corradi N."/>
            <person name="Roux C."/>
            <person name="Martin F."/>
        </authorList>
    </citation>
    <scope>NUCLEOTIDE SEQUENCE</scope>
    <source>
        <strain evidence="1">DAOM 197198</strain>
    </source>
</reference>
<dbReference type="AlphaFoldDB" id="U9SQ86"/>
<gene>
    <name evidence="1" type="ORF">GLOINDRAFT_89067</name>
</gene>
<sequence>METVDYIEAFEKLPGPIEYLSSMSGHAEILIIRSFHWYRLEQPISRDSWKSRLVTRKKPYPEGGLEGLKTKYSCLRNVYDVSRRKCTQYLFCTNDFVIMDEETGLTITESLGKNHMINFCE</sequence>
<accession>U9SQ86</accession>